<sequence>MNKIYLVFILIFHVLICLSSNCENGQVQQVYRETITRVVNGTSENDTTIFECPNSDKIISATSAYIAANINSRVFGLPIFSEQCYISINNTAICINLSNIGSILLLNEIYLICLPENKICVSCDENKTERFYTLNKITTSGTKLKFGIESNMTCQNNDTILSFGCILQDKISGDIVTFISTTSIITHVDDNIGYCENRNLAEYNILTSVTCMTFDKYKFCNDSNCKTTQLENFNLNFLVSRNDDNVFNVSCDEENDILISYILNSNFLRFNCKYIEQNKIECLFSDIFLPTKFKLSLNYTCMPNNGLYKICDDSDLGCVHSQGFWKNHLELWPIDPNTEFCGFSFSEGIKIMPKGNKFIITSIQYIAAKLNILNGADSTNVQDHILEFEEIYLPICEDLIHNFDIKNETLKDDLLFLKDKFEDFNLGETDVPQCDEIENSKTKHKNISENIIFSIMFILILFLIF</sequence>
<proteinExistence type="predicted"/>
<keyword evidence="1" id="KW-1133">Transmembrane helix</keyword>
<feature type="transmembrane region" description="Helical" evidence="1">
    <location>
        <begin position="447"/>
        <end position="464"/>
    </location>
</feature>
<protein>
    <submittedName>
        <fullName evidence="2">Uncharacterized protein</fullName>
    </submittedName>
</protein>
<keyword evidence="1" id="KW-0812">Transmembrane</keyword>
<organism evidence="2">
    <name type="scientific">Pithovirus LCDPAC02</name>
    <dbReference type="NCBI Taxonomy" id="2506601"/>
    <lineage>
        <taxon>Viruses</taxon>
        <taxon>Pithoviruses</taxon>
    </lineage>
</organism>
<reference evidence="2" key="1">
    <citation type="journal article" date="2019" name="MBio">
        <title>Virus Genomes from Deep Sea Sediments Expand the Ocean Megavirome and Support Independent Origins of Viral Gigantism.</title>
        <authorList>
            <person name="Backstrom D."/>
            <person name="Yutin N."/>
            <person name="Jorgensen S.L."/>
            <person name="Dharamshi J."/>
            <person name="Homa F."/>
            <person name="Zaremba-Niedwiedzka K."/>
            <person name="Spang A."/>
            <person name="Wolf Y.I."/>
            <person name="Koonin E.V."/>
            <person name="Ettema T.J."/>
        </authorList>
    </citation>
    <scope>NUCLEOTIDE SEQUENCE</scope>
</reference>
<dbReference type="EMBL" id="MK500303">
    <property type="protein sequence ID" value="QBK85135.1"/>
    <property type="molecule type" value="Genomic_DNA"/>
</dbReference>
<evidence type="ECO:0000313" key="2">
    <source>
        <dbReference type="EMBL" id="QBK85135.1"/>
    </source>
</evidence>
<evidence type="ECO:0000256" key="1">
    <source>
        <dbReference type="SAM" id="Phobius"/>
    </source>
</evidence>
<accession>A0A481YQX6</accession>
<name>A0A481YQX6_9VIRU</name>
<keyword evidence="1" id="KW-0472">Membrane</keyword>
<gene>
    <name evidence="2" type="ORF">LCDPAC02_03340</name>
</gene>